<evidence type="ECO:0000256" key="4">
    <source>
        <dbReference type="ARBA" id="ARBA00022692"/>
    </source>
</evidence>
<dbReference type="Gene3D" id="1.10.3720.10">
    <property type="entry name" value="MetI-like"/>
    <property type="match status" value="1"/>
</dbReference>
<dbReference type="GO" id="GO:0055085">
    <property type="term" value="P:transmembrane transport"/>
    <property type="evidence" value="ECO:0007669"/>
    <property type="project" value="InterPro"/>
</dbReference>
<sequence length="270" mass="31034">MSIPGKIFVLFMLLILAIAFFGPFAVMIMGSVQKMRDMAADPLAWIPMDPTIYNFSQIFTQGSFLRWFFNSMIITVIPVLSQLFLCTLLGYIFAKKQFIGREFIFWSMMAIMMVPNQLLIIPKYIMFAKFEWINTYWSVIVLELWTILGVFLVRQFMHSIPTELEQAAYLDGANDFQIFLRIIIPLSMPAIATVGTFAFIANWNDLFTPLIFMTKEDMYPLTVGLASLLTREGNFGLQMAGSVISFIPTFLIFLFFQRYFTEGISLSGMK</sequence>
<keyword evidence="2 7" id="KW-0813">Transport</keyword>
<feature type="transmembrane region" description="Helical" evidence="7">
    <location>
        <begin position="103"/>
        <end position="125"/>
    </location>
</feature>
<dbReference type="PROSITE" id="PS50928">
    <property type="entry name" value="ABC_TM1"/>
    <property type="match status" value="1"/>
</dbReference>
<dbReference type="Proteomes" id="UP000535491">
    <property type="component" value="Unassembled WGS sequence"/>
</dbReference>
<evidence type="ECO:0000256" key="3">
    <source>
        <dbReference type="ARBA" id="ARBA00022475"/>
    </source>
</evidence>
<evidence type="ECO:0000256" key="5">
    <source>
        <dbReference type="ARBA" id="ARBA00022989"/>
    </source>
</evidence>
<gene>
    <name evidence="9" type="ORF">H1191_03140</name>
</gene>
<dbReference type="PANTHER" id="PTHR43744">
    <property type="entry name" value="ABC TRANSPORTER PERMEASE PROTEIN MG189-RELATED-RELATED"/>
    <property type="match status" value="1"/>
</dbReference>
<keyword evidence="4 7" id="KW-0812">Transmembrane</keyword>
<dbReference type="Pfam" id="PF00528">
    <property type="entry name" value="BPD_transp_1"/>
    <property type="match status" value="1"/>
</dbReference>
<dbReference type="CDD" id="cd06261">
    <property type="entry name" value="TM_PBP2"/>
    <property type="match status" value="1"/>
</dbReference>
<comment type="caution">
    <text evidence="9">The sequence shown here is derived from an EMBL/GenBank/DDBJ whole genome shotgun (WGS) entry which is preliminary data.</text>
</comment>
<feature type="transmembrane region" description="Helical" evidence="7">
    <location>
        <begin position="235"/>
        <end position="256"/>
    </location>
</feature>
<dbReference type="InterPro" id="IPR035906">
    <property type="entry name" value="MetI-like_sf"/>
</dbReference>
<dbReference type="SUPFAM" id="SSF161098">
    <property type="entry name" value="MetI-like"/>
    <property type="match status" value="1"/>
</dbReference>
<keyword evidence="10" id="KW-1185">Reference proteome</keyword>
<keyword evidence="5 7" id="KW-1133">Transmembrane helix</keyword>
<evidence type="ECO:0000256" key="7">
    <source>
        <dbReference type="RuleBase" id="RU363032"/>
    </source>
</evidence>
<comment type="subcellular location">
    <subcellularLocation>
        <location evidence="1 7">Cell membrane</location>
        <topology evidence="1 7">Multi-pass membrane protein</topology>
    </subcellularLocation>
</comment>
<comment type="similarity">
    <text evidence="7">Belongs to the binding-protein-dependent transport system permease family.</text>
</comment>
<keyword evidence="3" id="KW-1003">Cell membrane</keyword>
<dbReference type="AlphaFoldDB" id="A0A7W1WNR9"/>
<accession>A0A7W1WNR9</accession>
<keyword evidence="6 7" id="KW-0472">Membrane</keyword>
<dbReference type="GO" id="GO:0005886">
    <property type="term" value="C:plasma membrane"/>
    <property type="evidence" value="ECO:0007669"/>
    <property type="project" value="UniProtKB-SubCell"/>
</dbReference>
<proteinExistence type="inferred from homology"/>
<evidence type="ECO:0000256" key="2">
    <source>
        <dbReference type="ARBA" id="ARBA00022448"/>
    </source>
</evidence>
<evidence type="ECO:0000313" key="9">
    <source>
        <dbReference type="EMBL" id="MBA4493302.1"/>
    </source>
</evidence>
<dbReference type="InterPro" id="IPR000515">
    <property type="entry name" value="MetI-like"/>
</dbReference>
<dbReference type="EMBL" id="JACEIQ010000001">
    <property type="protein sequence ID" value="MBA4493302.1"/>
    <property type="molecule type" value="Genomic_DNA"/>
</dbReference>
<feature type="transmembrane region" description="Helical" evidence="7">
    <location>
        <begin position="137"/>
        <end position="157"/>
    </location>
</feature>
<evidence type="ECO:0000256" key="1">
    <source>
        <dbReference type="ARBA" id="ARBA00004651"/>
    </source>
</evidence>
<reference evidence="9 10" key="1">
    <citation type="submission" date="2020-07" db="EMBL/GenBank/DDBJ databases">
        <authorList>
            <person name="Feng H."/>
        </authorList>
    </citation>
    <scope>NUCLEOTIDE SEQUENCE [LARGE SCALE GENOMIC DNA]</scope>
    <source>
        <strain evidence="10">s-10</strain>
    </source>
</reference>
<evidence type="ECO:0000313" key="10">
    <source>
        <dbReference type="Proteomes" id="UP000535491"/>
    </source>
</evidence>
<protein>
    <submittedName>
        <fullName evidence="9">Carbohydrate ABC transporter permease</fullName>
    </submittedName>
</protein>
<evidence type="ECO:0000256" key="6">
    <source>
        <dbReference type="ARBA" id="ARBA00023136"/>
    </source>
</evidence>
<evidence type="ECO:0000259" key="8">
    <source>
        <dbReference type="PROSITE" id="PS50928"/>
    </source>
</evidence>
<feature type="domain" description="ABC transmembrane type-1" evidence="8">
    <location>
        <begin position="68"/>
        <end position="256"/>
    </location>
</feature>
<dbReference type="PANTHER" id="PTHR43744:SF12">
    <property type="entry name" value="ABC TRANSPORTER PERMEASE PROTEIN MG189-RELATED"/>
    <property type="match status" value="1"/>
</dbReference>
<feature type="transmembrane region" description="Helical" evidence="7">
    <location>
        <begin position="7"/>
        <end position="29"/>
    </location>
</feature>
<name>A0A7W1WNR9_9BACL</name>
<feature type="transmembrane region" description="Helical" evidence="7">
    <location>
        <begin position="67"/>
        <end position="91"/>
    </location>
</feature>
<feature type="transmembrane region" description="Helical" evidence="7">
    <location>
        <begin position="178"/>
        <end position="200"/>
    </location>
</feature>
<organism evidence="9 10">
    <name type="scientific">Paenactinomyces guangxiensis</name>
    <dbReference type="NCBI Taxonomy" id="1490290"/>
    <lineage>
        <taxon>Bacteria</taxon>
        <taxon>Bacillati</taxon>
        <taxon>Bacillota</taxon>
        <taxon>Bacilli</taxon>
        <taxon>Bacillales</taxon>
        <taxon>Thermoactinomycetaceae</taxon>
        <taxon>Paenactinomyces</taxon>
    </lineage>
</organism>